<comment type="similarity">
    <text evidence="3">Belongs to the pex2/pex10/pex12 family.</text>
</comment>
<evidence type="ECO:0000256" key="10">
    <source>
        <dbReference type="ARBA" id="ARBA00022833"/>
    </source>
</evidence>
<comment type="catalytic activity">
    <reaction evidence="16">
        <text>[E2 ubiquitin-conjugating enzyme]-S-ubiquitinyl-L-cysteine + [acceptor protein]-L-cysteine = [E2 ubiquitin-conjugating enzyme]-L-cysteine + [acceptor protein]-S-ubiquitinyl-L-cysteine.</text>
        <dbReference type="EC" id="2.3.2.36"/>
    </reaction>
</comment>
<dbReference type="InterPro" id="IPR025654">
    <property type="entry name" value="PEX2/10"/>
</dbReference>
<name>A0A7R8ULN9_HERIL</name>
<dbReference type="GO" id="GO:0005778">
    <property type="term" value="C:peroxisomal membrane"/>
    <property type="evidence" value="ECO:0007669"/>
    <property type="project" value="UniProtKB-SubCell"/>
</dbReference>
<keyword evidence="13" id="KW-0472">Membrane</keyword>
<evidence type="ECO:0000256" key="12">
    <source>
        <dbReference type="ARBA" id="ARBA00022989"/>
    </source>
</evidence>
<dbReference type="InterPro" id="IPR018957">
    <property type="entry name" value="Znf_C3HC4_RING-type"/>
</dbReference>
<dbReference type="GO" id="GO:0060255">
    <property type="term" value="P:regulation of macromolecule metabolic process"/>
    <property type="evidence" value="ECO:0007669"/>
    <property type="project" value="UniProtKB-ARBA"/>
</dbReference>
<dbReference type="InterPro" id="IPR017907">
    <property type="entry name" value="Znf_RING_CS"/>
</dbReference>
<proteinExistence type="inferred from homology"/>
<keyword evidence="22" id="KW-1185">Reference proteome</keyword>
<comment type="pathway">
    <text evidence="2">Protein modification; protein ubiquitination.</text>
</comment>
<dbReference type="GO" id="GO:0061630">
    <property type="term" value="F:ubiquitin protein ligase activity"/>
    <property type="evidence" value="ECO:0007669"/>
    <property type="project" value="UniProtKB-EC"/>
</dbReference>
<dbReference type="SUPFAM" id="SSF57850">
    <property type="entry name" value="RING/U-box"/>
    <property type="match status" value="1"/>
</dbReference>
<dbReference type="PANTHER" id="PTHR48178:SF1">
    <property type="entry name" value="PEROXISOME BIOGENESIS FACTOR 2"/>
    <property type="match status" value="1"/>
</dbReference>
<dbReference type="OMA" id="WHGLMEL"/>
<evidence type="ECO:0000259" key="20">
    <source>
        <dbReference type="PROSITE" id="PS50089"/>
    </source>
</evidence>
<dbReference type="EMBL" id="LR899010">
    <property type="protein sequence ID" value="CAD7082943.1"/>
    <property type="molecule type" value="Genomic_DNA"/>
</dbReference>
<sequence>MTSKSSYVARVNQFDAIQFDKDILKILREQLFSTIQSLSPTILARFQPEFELLLQSAVWLGSIGKQFASFGQQLLLICYDKDELTRSRLCLHFLLTVLPKYAKDNAEQRLAGKEWVNTILSWTENTLLILSVVNFFRFLKSGKKPTLIDFLLGLDYITLHSSRRRDVGYSHITRELIWNGFMELLMVMLPLINYKKVQRNVKGFFSKHAEHVSSKSVAPVMDVHTVCAYCEDRPTLPHHIGCGHIFCYYCLEGNIMADQGFLCPLCGASAVKIMRLPVAD</sequence>
<dbReference type="PROSITE" id="PS00518">
    <property type="entry name" value="ZF_RING_1"/>
    <property type="match status" value="1"/>
</dbReference>
<evidence type="ECO:0000256" key="17">
    <source>
        <dbReference type="ARBA" id="ARBA00034523"/>
    </source>
</evidence>
<dbReference type="Pfam" id="PF04757">
    <property type="entry name" value="Pex2_Pex12"/>
    <property type="match status" value="1"/>
</dbReference>
<protein>
    <recommendedName>
        <fullName evidence="18">Peroxisome biogenesis factor 2</fullName>
        <ecNumber evidence="17">2.3.2.36</ecNumber>
    </recommendedName>
    <alternativeName>
        <fullName evidence="15">Peroxin-2</fullName>
    </alternativeName>
</protein>
<evidence type="ECO:0000256" key="1">
    <source>
        <dbReference type="ARBA" id="ARBA00004585"/>
    </source>
</evidence>
<dbReference type="GO" id="GO:0016558">
    <property type="term" value="P:protein import into peroxisome matrix"/>
    <property type="evidence" value="ECO:0007669"/>
    <property type="project" value="InterPro"/>
</dbReference>
<evidence type="ECO:0000256" key="7">
    <source>
        <dbReference type="ARBA" id="ARBA00022723"/>
    </source>
</evidence>
<dbReference type="Pfam" id="PF00097">
    <property type="entry name" value="zf-C3HC4"/>
    <property type="match status" value="1"/>
</dbReference>
<dbReference type="GO" id="GO:0008270">
    <property type="term" value="F:zinc ion binding"/>
    <property type="evidence" value="ECO:0007669"/>
    <property type="project" value="UniProtKB-KW"/>
</dbReference>
<dbReference type="InParanoid" id="A0A7R8ULN9"/>
<dbReference type="PANTHER" id="PTHR48178">
    <property type="entry name" value="PEROXISOME BIOGENESIS FACTOR 2"/>
    <property type="match status" value="1"/>
</dbReference>
<comment type="subcellular location">
    <subcellularLocation>
        <location evidence="1">Peroxisome membrane</location>
        <topology evidence="1">Multi-pass membrane protein</topology>
    </subcellularLocation>
</comment>
<gene>
    <name evidence="21" type="ORF">HERILL_LOCUS5940</name>
</gene>
<dbReference type="PROSITE" id="PS50089">
    <property type="entry name" value="ZF_RING_2"/>
    <property type="match status" value="1"/>
</dbReference>
<dbReference type="InterPro" id="IPR001841">
    <property type="entry name" value="Znf_RING"/>
</dbReference>
<dbReference type="EC" id="2.3.2.36" evidence="17"/>
<evidence type="ECO:0000256" key="2">
    <source>
        <dbReference type="ARBA" id="ARBA00004906"/>
    </source>
</evidence>
<evidence type="ECO:0000256" key="4">
    <source>
        <dbReference type="ARBA" id="ARBA00022448"/>
    </source>
</evidence>
<accession>A0A7R8ULN9</accession>
<dbReference type="Gene3D" id="3.30.40.10">
    <property type="entry name" value="Zinc/RING finger domain, C3HC4 (zinc finger)"/>
    <property type="match status" value="1"/>
</dbReference>
<dbReference type="SMART" id="SM00184">
    <property type="entry name" value="RING"/>
    <property type="match status" value="1"/>
</dbReference>
<keyword evidence="10" id="KW-0862">Zinc</keyword>
<evidence type="ECO:0000256" key="13">
    <source>
        <dbReference type="ARBA" id="ARBA00023136"/>
    </source>
</evidence>
<keyword evidence="7" id="KW-0479">Metal-binding</keyword>
<evidence type="ECO:0000256" key="16">
    <source>
        <dbReference type="ARBA" id="ARBA00034438"/>
    </source>
</evidence>
<reference evidence="21 22" key="1">
    <citation type="submission" date="2020-11" db="EMBL/GenBank/DDBJ databases">
        <authorList>
            <person name="Wallbank WR R."/>
            <person name="Pardo Diaz C."/>
            <person name="Kozak K."/>
            <person name="Martin S."/>
            <person name="Jiggins C."/>
            <person name="Moest M."/>
            <person name="Warren A I."/>
            <person name="Generalovic N T."/>
            <person name="Byers J.R.P. K."/>
            <person name="Montejo-Kovacevich G."/>
            <person name="Yen C E."/>
        </authorList>
    </citation>
    <scope>NUCLEOTIDE SEQUENCE [LARGE SCALE GENOMIC DNA]</scope>
</reference>
<evidence type="ECO:0000313" key="21">
    <source>
        <dbReference type="EMBL" id="CAD7082943.1"/>
    </source>
</evidence>
<keyword evidence="8 19" id="KW-0863">Zinc-finger</keyword>
<keyword evidence="9" id="KW-0833">Ubl conjugation pathway</keyword>
<evidence type="ECO:0000256" key="11">
    <source>
        <dbReference type="ARBA" id="ARBA00022927"/>
    </source>
</evidence>
<keyword evidence="5" id="KW-0808">Transferase</keyword>
<dbReference type="InterPro" id="IPR045859">
    <property type="entry name" value="RING-HC_PEX2"/>
</dbReference>
<evidence type="ECO:0000256" key="5">
    <source>
        <dbReference type="ARBA" id="ARBA00022679"/>
    </source>
</evidence>
<feature type="domain" description="RING-type" evidence="20">
    <location>
        <begin position="227"/>
        <end position="266"/>
    </location>
</feature>
<keyword evidence="11" id="KW-0653">Protein transport</keyword>
<evidence type="ECO:0000256" key="15">
    <source>
        <dbReference type="ARBA" id="ARBA00032511"/>
    </source>
</evidence>
<keyword evidence="12" id="KW-1133">Transmembrane helix</keyword>
<dbReference type="FunCoup" id="A0A7R8ULN9">
    <property type="interactions" value="1074"/>
</dbReference>
<evidence type="ECO:0000256" key="18">
    <source>
        <dbReference type="ARBA" id="ARBA00034543"/>
    </source>
</evidence>
<evidence type="ECO:0000313" key="22">
    <source>
        <dbReference type="Proteomes" id="UP000594454"/>
    </source>
</evidence>
<dbReference type="InterPro" id="IPR006845">
    <property type="entry name" value="Pex_N"/>
</dbReference>
<dbReference type="AlphaFoldDB" id="A0A7R8ULN9"/>
<keyword evidence="6" id="KW-0812">Transmembrane</keyword>
<organism evidence="21 22">
    <name type="scientific">Hermetia illucens</name>
    <name type="common">Black soldier fly</name>
    <dbReference type="NCBI Taxonomy" id="343691"/>
    <lineage>
        <taxon>Eukaryota</taxon>
        <taxon>Metazoa</taxon>
        <taxon>Ecdysozoa</taxon>
        <taxon>Arthropoda</taxon>
        <taxon>Hexapoda</taxon>
        <taxon>Insecta</taxon>
        <taxon>Pterygota</taxon>
        <taxon>Neoptera</taxon>
        <taxon>Endopterygota</taxon>
        <taxon>Diptera</taxon>
        <taxon>Brachycera</taxon>
        <taxon>Stratiomyomorpha</taxon>
        <taxon>Stratiomyidae</taxon>
        <taxon>Hermetiinae</taxon>
        <taxon>Hermetia</taxon>
    </lineage>
</organism>
<evidence type="ECO:0000256" key="19">
    <source>
        <dbReference type="PROSITE-ProRule" id="PRU00175"/>
    </source>
</evidence>
<dbReference type="OrthoDB" id="1701437at2759"/>
<evidence type="ECO:0000256" key="3">
    <source>
        <dbReference type="ARBA" id="ARBA00008704"/>
    </source>
</evidence>
<evidence type="ECO:0000256" key="14">
    <source>
        <dbReference type="ARBA" id="ARBA00023140"/>
    </source>
</evidence>
<dbReference type="GO" id="GO:0005634">
    <property type="term" value="C:nucleus"/>
    <property type="evidence" value="ECO:0007669"/>
    <property type="project" value="UniProtKB-ARBA"/>
</dbReference>
<keyword evidence="14" id="KW-0576">Peroxisome</keyword>
<keyword evidence="4" id="KW-0813">Transport</keyword>
<dbReference type="Proteomes" id="UP000594454">
    <property type="component" value="Chromosome 2"/>
</dbReference>
<dbReference type="InterPro" id="IPR013083">
    <property type="entry name" value="Znf_RING/FYVE/PHD"/>
</dbReference>
<evidence type="ECO:0000256" key="6">
    <source>
        <dbReference type="ARBA" id="ARBA00022692"/>
    </source>
</evidence>
<dbReference type="CDD" id="cd16526">
    <property type="entry name" value="RING-HC_PEX2"/>
    <property type="match status" value="1"/>
</dbReference>
<evidence type="ECO:0000256" key="9">
    <source>
        <dbReference type="ARBA" id="ARBA00022786"/>
    </source>
</evidence>
<evidence type="ECO:0000256" key="8">
    <source>
        <dbReference type="ARBA" id="ARBA00022771"/>
    </source>
</evidence>